<sequence>MQFTIEGLDRTLQRMKHNCRKKLTKDKSEEGSSSSQSLHSSPEVESAQHEVDDDGAEMEYEVIAFAAYDEHWYLACILEVKHDSNEVSLSFLHPHGPAPSFVFPSPQDVLIIDVSDILMSVSPIHIIIAGLLTVIAAFYQIECDTERWKAVEVANILVPPEHLARFLANADVTSKWFHWVSHFKEADTRPLGVGKKYQAFYNIPLIEYLPSVKPSILFSLTYAHKRVVFETKIHNASQENRGWKNFTNLKPGIQKAICSLSCYGRAYFMVPLISATTSLSLISENDVSLLTITATKSSCAPSDRSTLFSHVTIFLEF</sequence>
<dbReference type="EMBL" id="SEYY01001245">
    <property type="protein sequence ID" value="KAB7505412.1"/>
    <property type="molecule type" value="Genomic_DNA"/>
</dbReference>
<feature type="compositionally biased region" description="Low complexity" evidence="1">
    <location>
        <begin position="31"/>
        <end position="45"/>
    </location>
</feature>
<reference evidence="2 3" key="1">
    <citation type="journal article" date="2019" name="PLoS Biol.">
        <title>Sex chromosomes control vertical transmission of feminizing Wolbachia symbionts in an isopod.</title>
        <authorList>
            <person name="Becking T."/>
            <person name="Chebbi M.A."/>
            <person name="Giraud I."/>
            <person name="Moumen B."/>
            <person name="Laverre T."/>
            <person name="Caubet Y."/>
            <person name="Peccoud J."/>
            <person name="Gilbert C."/>
            <person name="Cordaux R."/>
        </authorList>
    </citation>
    <scope>NUCLEOTIDE SEQUENCE [LARGE SCALE GENOMIC DNA]</scope>
    <source>
        <strain evidence="2">ANa2</strain>
        <tissue evidence="2">Whole body excluding digestive tract and cuticle</tissue>
    </source>
</reference>
<name>A0A5N5TFT8_9CRUS</name>
<evidence type="ECO:0000256" key="1">
    <source>
        <dbReference type="SAM" id="MobiDB-lite"/>
    </source>
</evidence>
<comment type="caution">
    <text evidence="2">The sequence shown here is derived from an EMBL/GenBank/DDBJ whole genome shotgun (WGS) entry which is preliminary data.</text>
</comment>
<gene>
    <name evidence="2" type="ORF">Anas_03190</name>
</gene>
<dbReference type="AlphaFoldDB" id="A0A5N5TFT8"/>
<feature type="region of interest" description="Disordered" evidence="1">
    <location>
        <begin position="21"/>
        <end position="52"/>
    </location>
</feature>
<proteinExistence type="predicted"/>
<evidence type="ECO:0000313" key="2">
    <source>
        <dbReference type="EMBL" id="KAB7505412.1"/>
    </source>
</evidence>
<dbReference type="Proteomes" id="UP000326759">
    <property type="component" value="Unassembled WGS sequence"/>
</dbReference>
<keyword evidence="3" id="KW-1185">Reference proteome</keyword>
<evidence type="ECO:0000313" key="3">
    <source>
        <dbReference type="Proteomes" id="UP000326759"/>
    </source>
</evidence>
<organism evidence="2 3">
    <name type="scientific">Armadillidium nasatum</name>
    <dbReference type="NCBI Taxonomy" id="96803"/>
    <lineage>
        <taxon>Eukaryota</taxon>
        <taxon>Metazoa</taxon>
        <taxon>Ecdysozoa</taxon>
        <taxon>Arthropoda</taxon>
        <taxon>Crustacea</taxon>
        <taxon>Multicrustacea</taxon>
        <taxon>Malacostraca</taxon>
        <taxon>Eumalacostraca</taxon>
        <taxon>Peracarida</taxon>
        <taxon>Isopoda</taxon>
        <taxon>Oniscidea</taxon>
        <taxon>Crinocheta</taxon>
        <taxon>Armadillidiidae</taxon>
        <taxon>Armadillidium</taxon>
    </lineage>
</organism>
<accession>A0A5N5TFT8</accession>
<protein>
    <submittedName>
        <fullName evidence="2">Uncharacterized protein</fullName>
    </submittedName>
</protein>
<dbReference type="OrthoDB" id="6331612at2759"/>